<evidence type="ECO:0000256" key="5">
    <source>
        <dbReference type="ARBA" id="ARBA00030563"/>
    </source>
</evidence>
<keyword evidence="4" id="KW-0030">Aminoacyl-tRNA synthetase</keyword>
<evidence type="ECO:0000256" key="3">
    <source>
        <dbReference type="ARBA" id="ARBA00022840"/>
    </source>
</evidence>
<reference evidence="8" key="1">
    <citation type="submission" date="2022-07" db="EMBL/GenBank/DDBJ databases">
        <title>Phylogenomic reconstructions and comparative analyses of Kickxellomycotina fungi.</title>
        <authorList>
            <person name="Reynolds N.K."/>
            <person name="Stajich J.E."/>
            <person name="Barry K."/>
            <person name="Grigoriev I.V."/>
            <person name="Crous P."/>
            <person name="Smith M.E."/>
        </authorList>
    </citation>
    <scope>NUCLEOTIDE SEQUENCE</scope>
    <source>
        <strain evidence="8">RSA 567</strain>
    </source>
</reference>
<feature type="non-terminal residue" evidence="8">
    <location>
        <position position="273"/>
    </location>
</feature>
<dbReference type="Pfam" id="PF00152">
    <property type="entry name" value="tRNA-synt_2"/>
    <property type="match status" value="1"/>
</dbReference>
<dbReference type="Proteomes" id="UP001151582">
    <property type="component" value="Unassembled WGS sequence"/>
</dbReference>
<dbReference type="SUPFAM" id="SSF55681">
    <property type="entry name" value="Class II aaRS and biotin synthetases"/>
    <property type="match status" value="1"/>
</dbReference>
<dbReference type="GO" id="GO:0005524">
    <property type="term" value="F:ATP binding"/>
    <property type="evidence" value="ECO:0007669"/>
    <property type="project" value="InterPro"/>
</dbReference>
<evidence type="ECO:0000313" key="8">
    <source>
        <dbReference type="EMBL" id="KAJ1968169.1"/>
    </source>
</evidence>
<dbReference type="CDD" id="cd04322">
    <property type="entry name" value="LysRS_N"/>
    <property type="match status" value="1"/>
</dbReference>
<dbReference type="EMBL" id="JANBQB010002182">
    <property type="protein sequence ID" value="KAJ1968169.1"/>
    <property type="molecule type" value="Genomic_DNA"/>
</dbReference>
<evidence type="ECO:0000313" key="9">
    <source>
        <dbReference type="Proteomes" id="UP001151582"/>
    </source>
</evidence>
<evidence type="ECO:0000259" key="7">
    <source>
        <dbReference type="PROSITE" id="PS50862"/>
    </source>
</evidence>
<evidence type="ECO:0000256" key="6">
    <source>
        <dbReference type="SAM" id="MobiDB-lite"/>
    </source>
</evidence>
<name>A0A9W8AY19_9FUNG</name>
<dbReference type="InterPro" id="IPR044136">
    <property type="entry name" value="Lys-tRNA-ligase_II_N"/>
</dbReference>
<sequence length="273" mass="30775">MENDTCLQVVISHRRMTLQPPSVTAVAAQLPLPSDSQPLPATTFKAHHRLFHRGDIVQITGNVGKTKTGELSVYADGPLQLLAPCLHDLPVKSGLKNPERRYRQRYFDFLINTHQRQAVFVTRARIIQFLRAFFNNRQFLEVETPILWPRSGGANARPFLIANPSHSTHPLADSARPEPSDPIATPATEASSSLQLRIAPELFLKQLVVGGFDRVYEIGKQFRNEGVDMDHNPEFTTLEFYQAYTNLEGLMSFTENLFTELLTHLHSTLPPKP</sequence>
<evidence type="ECO:0000256" key="1">
    <source>
        <dbReference type="ARBA" id="ARBA00022598"/>
    </source>
</evidence>
<keyword evidence="2" id="KW-0547">Nucleotide-binding</keyword>
<comment type="caution">
    <text evidence="8">The sequence shown here is derived from an EMBL/GenBank/DDBJ whole genome shotgun (WGS) entry which is preliminary data.</text>
</comment>
<accession>A0A9W8AY19</accession>
<dbReference type="AlphaFoldDB" id="A0A9W8AY19"/>
<keyword evidence="9" id="KW-1185">Reference proteome</keyword>
<dbReference type="Gene3D" id="2.40.50.140">
    <property type="entry name" value="Nucleic acid-binding proteins"/>
    <property type="match status" value="1"/>
</dbReference>
<evidence type="ECO:0000256" key="2">
    <source>
        <dbReference type="ARBA" id="ARBA00022741"/>
    </source>
</evidence>
<dbReference type="GO" id="GO:0006430">
    <property type="term" value="P:lysyl-tRNA aminoacylation"/>
    <property type="evidence" value="ECO:0007669"/>
    <property type="project" value="TreeGrafter"/>
</dbReference>
<gene>
    <name evidence="8" type="ORF">H4R34_006307</name>
</gene>
<proteinExistence type="predicted"/>
<dbReference type="OrthoDB" id="21243at2759"/>
<dbReference type="GO" id="GO:0004824">
    <property type="term" value="F:lysine-tRNA ligase activity"/>
    <property type="evidence" value="ECO:0007669"/>
    <property type="project" value="TreeGrafter"/>
</dbReference>
<dbReference type="InterPro" id="IPR004364">
    <property type="entry name" value="Aa-tRNA-synt_II"/>
</dbReference>
<protein>
    <recommendedName>
        <fullName evidence="5">Lysyl-tRNA synthetase</fullName>
    </recommendedName>
</protein>
<dbReference type="InterPro" id="IPR045864">
    <property type="entry name" value="aa-tRNA-synth_II/BPL/LPL"/>
</dbReference>
<keyword evidence="1" id="KW-0436">Ligase</keyword>
<dbReference type="PANTHER" id="PTHR42918">
    <property type="entry name" value="LYSYL-TRNA SYNTHETASE"/>
    <property type="match status" value="1"/>
</dbReference>
<dbReference type="InterPro" id="IPR006195">
    <property type="entry name" value="aa-tRNA-synth_II"/>
</dbReference>
<dbReference type="SUPFAM" id="SSF50249">
    <property type="entry name" value="Nucleic acid-binding proteins"/>
    <property type="match status" value="1"/>
</dbReference>
<dbReference type="PROSITE" id="PS50862">
    <property type="entry name" value="AA_TRNA_LIGASE_II"/>
    <property type="match status" value="1"/>
</dbReference>
<keyword evidence="3" id="KW-0067">ATP-binding</keyword>
<organism evidence="8 9">
    <name type="scientific">Dimargaris verticillata</name>
    <dbReference type="NCBI Taxonomy" id="2761393"/>
    <lineage>
        <taxon>Eukaryota</taxon>
        <taxon>Fungi</taxon>
        <taxon>Fungi incertae sedis</taxon>
        <taxon>Zoopagomycota</taxon>
        <taxon>Kickxellomycotina</taxon>
        <taxon>Dimargaritomycetes</taxon>
        <taxon>Dimargaritales</taxon>
        <taxon>Dimargaritaceae</taxon>
        <taxon>Dimargaris</taxon>
    </lineage>
</organism>
<feature type="domain" description="Aminoacyl-transfer RNA synthetases class-II family profile" evidence="7">
    <location>
        <begin position="120"/>
        <end position="273"/>
    </location>
</feature>
<dbReference type="GO" id="GO:0005829">
    <property type="term" value="C:cytosol"/>
    <property type="evidence" value="ECO:0007669"/>
    <property type="project" value="TreeGrafter"/>
</dbReference>
<dbReference type="Gene3D" id="3.30.930.10">
    <property type="entry name" value="Bira Bifunctional Protein, Domain 2"/>
    <property type="match status" value="1"/>
</dbReference>
<feature type="region of interest" description="Disordered" evidence="6">
    <location>
        <begin position="167"/>
        <end position="187"/>
    </location>
</feature>
<dbReference type="PANTHER" id="PTHR42918:SF5">
    <property type="entry name" value="LYSINE--TRNA LIGASE, MITOCHONDRIAL"/>
    <property type="match status" value="1"/>
</dbReference>
<evidence type="ECO:0000256" key="4">
    <source>
        <dbReference type="ARBA" id="ARBA00023146"/>
    </source>
</evidence>
<dbReference type="GO" id="GO:0000049">
    <property type="term" value="F:tRNA binding"/>
    <property type="evidence" value="ECO:0007669"/>
    <property type="project" value="TreeGrafter"/>
</dbReference>
<dbReference type="InterPro" id="IPR012340">
    <property type="entry name" value="NA-bd_OB-fold"/>
</dbReference>